<feature type="non-terminal residue" evidence="6">
    <location>
        <position position="1"/>
    </location>
</feature>
<gene>
    <name evidence="6" type="ORF">METZ01_LOCUS329494</name>
</gene>
<dbReference type="InterPro" id="IPR007221">
    <property type="entry name" value="MreC"/>
</dbReference>
<dbReference type="Gene3D" id="2.40.10.340">
    <property type="entry name" value="Rod shape-determining protein MreC, domain 1"/>
    <property type="match status" value="1"/>
</dbReference>
<accession>A0A382PV15</accession>
<proteinExistence type="inferred from homology"/>
<dbReference type="InterPro" id="IPR055342">
    <property type="entry name" value="MreC_beta-barrel_core"/>
</dbReference>
<dbReference type="AlphaFoldDB" id="A0A382PV15"/>
<dbReference type="PANTHER" id="PTHR34138:SF1">
    <property type="entry name" value="CELL SHAPE-DETERMINING PROTEIN MREC"/>
    <property type="match status" value="1"/>
</dbReference>
<evidence type="ECO:0000256" key="4">
    <source>
        <dbReference type="ARBA" id="ARBA00032089"/>
    </source>
</evidence>
<comment type="similarity">
    <text evidence="1">Belongs to the MreC family.</text>
</comment>
<evidence type="ECO:0000313" key="6">
    <source>
        <dbReference type="EMBL" id="SVC76640.1"/>
    </source>
</evidence>
<dbReference type="Pfam" id="PF04085">
    <property type="entry name" value="MreC"/>
    <property type="match status" value="1"/>
</dbReference>
<protein>
    <recommendedName>
        <fullName evidence="2">Cell shape-determining protein MreC</fullName>
    </recommendedName>
    <alternativeName>
        <fullName evidence="4">Cell shape protein MreC</fullName>
    </alternativeName>
</protein>
<keyword evidence="3" id="KW-0133">Cell shape</keyword>
<evidence type="ECO:0000256" key="1">
    <source>
        <dbReference type="ARBA" id="ARBA00009369"/>
    </source>
</evidence>
<sequence length="152" mass="16358">WFRTFTVDRGTGDGVRQDLAVIAPNGVVGRVVGTPGPRAAKVQLLIDRNAAAGAMIERTRSAGVVTGVDGQSLLRMDYVSNLEDVEIGDAVVTSGTDGIYPKGFVIGTVADVRRGDDLYKLILVAPVVKFENLEDVLIVLNDERFVQVEENE</sequence>
<name>A0A382PV15_9ZZZZ</name>
<reference evidence="6" key="1">
    <citation type="submission" date="2018-05" db="EMBL/GenBank/DDBJ databases">
        <authorList>
            <person name="Lanie J.A."/>
            <person name="Ng W.-L."/>
            <person name="Kazmierczak K.M."/>
            <person name="Andrzejewski T.M."/>
            <person name="Davidsen T.M."/>
            <person name="Wayne K.J."/>
            <person name="Tettelin H."/>
            <person name="Glass J.I."/>
            <person name="Rusch D."/>
            <person name="Podicherti R."/>
            <person name="Tsui H.-C.T."/>
            <person name="Winkler M.E."/>
        </authorList>
    </citation>
    <scope>NUCLEOTIDE SEQUENCE</scope>
</reference>
<dbReference type="Gene3D" id="2.40.10.350">
    <property type="entry name" value="Rod shape-determining protein MreC, domain 2"/>
    <property type="match status" value="1"/>
</dbReference>
<dbReference type="GO" id="GO:0005886">
    <property type="term" value="C:plasma membrane"/>
    <property type="evidence" value="ECO:0007669"/>
    <property type="project" value="TreeGrafter"/>
</dbReference>
<evidence type="ECO:0000256" key="2">
    <source>
        <dbReference type="ARBA" id="ARBA00013855"/>
    </source>
</evidence>
<dbReference type="GO" id="GO:0008360">
    <property type="term" value="P:regulation of cell shape"/>
    <property type="evidence" value="ECO:0007669"/>
    <property type="project" value="UniProtKB-KW"/>
</dbReference>
<dbReference type="EMBL" id="UINC01109670">
    <property type="protein sequence ID" value="SVC76640.1"/>
    <property type="molecule type" value="Genomic_DNA"/>
</dbReference>
<organism evidence="6">
    <name type="scientific">marine metagenome</name>
    <dbReference type="NCBI Taxonomy" id="408172"/>
    <lineage>
        <taxon>unclassified sequences</taxon>
        <taxon>metagenomes</taxon>
        <taxon>ecological metagenomes</taxon>
    </lineage>
</organism>
<dbReference type="InterPro" id="IPR042175">
    <property type="entry name" value="Cell/Rod_MreC_2"/>
</dbReference>
<evidence type="ECO:0000256" key="3">
    <source>
        <dbReference type="ARBA" id="ARBA00022960"/>
    </source>
</evidence>
<evidence type="ECO:0000259" key="5">
    <source>
        <dbReference type="Pfam" id="PF04085"/>
    </source>
</evidence>
<dbReference type="PANTHER" id="PTHR34138">
    <property type="entry name" value="CELL SHAPE-DETERMINING PROTEIN MREC"/>
    <property type="match status" value="1"/>
</dbReference>
<dbReference type="InterPro" id="IPR042177">
    <property type="entry name" value="Cell/Rod_1"/>
</dbReference>
<feature type="domain" description="Rod shape-determining protein MreC beta-barrel core" evidence="5">
    <location>
        <begin position="1"/>
        <end position="139"/>
    </location>
</feature>
<dbReference type="NCBIfam" id="TIGR00219">
    <property type="entry name" value="mreC"/>
    <property type="match status" value="1"/>
</dbReference>